<evidence type="ECO:0000256" key="1">
    <source>
        <dbReference type="SAM" id="MobiDB-lite"/>
    </source>
</evidence>
<protein>
    <submittedName>
        <fullName evidence="2">Uncharacterized protein</fullName>
    </submittedName>
</protein>
<dbReference type="AlphaFoldDB" id="A0A0C9VNY4"/>
<feature type="compositionally biased region" description="Polar residues" evidence="1">
    <location>
        <begin position="47"/>
        <end position="56"/>
    </location>
</feature>
<organism evidence="2 3">
    <name type="scientific">Sphaerobolus stellatus (strain SS14)</name>
    <dbReference type="NCBI Taxonomy" id="990650"/>
    <lineage>
        <taxon>Eukaryota</taxon>
        <taxon>Fungi</taxon>
        <taxon>Dikarya</taxon>
        <taxon>Basidiomycota</taxon>
        <taxon>Agaricomycotina</taxon>
        <taxon>Agaricomycetes</taxon>
        <taxon>Phallomycetidae</taxon>
        <taxon>Geastrales</taxon>
        <taxon>Sphaerobolaceae</taxon>
        <taxon>Sphaerobolus</taxon>
    </lineage>
</organism>
<accession>A0A0C9VNY4</accession>
<evidence type="ECO:0000313" key="2">
    <source>
        <dbReference type="EMBL" id="KIJ43772.1"/>
    </source>
</evidence>
<dbReference type="EMBL" id="KN837121">
    <property type="protein sequence ID" value="KIJ43772.1"/>
    <property type="molecule type" value="Genomic_DNA"/>
</dbReference>
<name>A0A0C9VNY4_SPHS4</name>
<sequence>MGKRGPKSRFKNEKERKEARKEAQRNWYQRNSKLHIRNVMARRLGTQAGSSQTVISQGGDESDFGGGSPTRVSSVENDAFEEVSQGLRELWEQYRDTIGFTDIRSLGSNWLAQVEVATTDNEISVLLDRATHMWKSADAMATKIAKLLILLLKHAIEFLDACDELEHLIVQAIYVYREAMTFLQIGREAYLNAAKKHRLFWQVPADGGNAA</sequence>
<keyword evidence="3" id="KW-1185">Reference proteome</keyword>
<proteinExistence type="predicted"/>
<feature type="compositionally biased region" description="Basic and acidic residues" evidence="1">
    <location>
        <begin position="10"/>
        <end position="24"/>
    </location>
</feature>
<feature type="region of interest" description="Disordered" evidence="1">
    <location>
        <begin position="47"/>
        <end position="72"/>
    </location>
</feature>
<dbReference type="Proteomes" id="UP000054279">
    <property type="component" value="Unassembled WGS sequence"/>
</dbReference>
<gene>
    <name evidence="2" type="ORF">M422DRAFT_47798</name>
</gene>
<dbReference type="HOGENOM" id="CLU_089410_0_0_1"/>
<feature type="region of interest" description="Disordered" evidence="1">
    <location>
        <begin position="1"/>
        <end position="29"/>
    </location>
</feature>
<reference evidence="2 3" key="1">
    <citation type="submission" date="2014-06" db="EMBL/GenBank/DDBJ databases">
        <title>Evolutionary Origins and Diversification of the Mycorrhizal Mutualists.</title>
        <authorList>
            <consortium name="DOE Joint Genome Institute"/>
            <consortium name="Mycorrhizal Genomics Consortium"/>
            <person name="Kohler A."/>
            <person name="Kuo A."/>
            <person name="Nagy L.G."/>
            <person name="Floudas D."/>
            <person name="Copeland A."/>
            <person name="Barry K.W."/>
            <person name="Cichocki N."/>
            <person name="Veneault-Fourrey C."/>
            <person name="LaButti K."/>
            <person name="Lindquist E.A."/>
            <person name="Lipzen A."/>
            <person name="Lundell T."/>
            <person name="Morin E."/>
            <person name="Murat C."/>
            <person name="Riley R."/>
            <person name="Ohm R."/>
            <person name="Sun H."/>
            <person name="Tunlid A."/>
            <person name="Henrissat B."/>
            <person name="Grigoriev I.V."/>
            <person name="Hibbett D.S."/>
            <person name="Martin F."/>
        </authorList>
    </citation>
    <scope>NUCLEOTIDE SEQUENCE [LARGE SCALE GENOMIC DNA]</scope>
    <source>
        <strain evidence="2 3">SS14</strain>
    </source>
</reference>
<evidence type="ECO:0000313" key="3">
    <source>
        <dbReference type="Proteomes" id="UP000054279"/>
    </source>
</evidence>